<name>A0A699SGN6_TANCI</name>
<organism evidence="2">
    <name type="scientific">Tanacetum cinerariifolium</name>
    <name type="common">Dalmatian daisy</name>
    <name type="synonym">Chrysanthemum cinerariifolium</name>
    <dbReference type="NCBI Taxonomy" id="118510"/>
    <lineage>
        <taxon>Eukaryota</taxon>
        <taxon>Viridiplantae</taxon>
        <taxon>Streptophyta</taxon>
        <taxon>Embryophyta</taxon>
        <taxon>Tracheophyta</taxon>
        <taxon>Spermatophyta</taxon>
        <taxon>Magnoliopsida</taxon>
        <taxon>eudicotyledons</taxon>
        <taxon>Gunneridae</taxon>
        <taxon>Pentapetalae</taxon>
        <taxon>asterids</taxon>
        <taxon>campanulids</taxon>
        <taxon>Asterales</taxon>
        <taxon>Asteraceae</taxon>
        <taxon>Asteroideae</taxon>
        <taxon>Anthemideae</taxon>
        <taxon>Anthemidinae</taxon>
        <taxon>Tanacetum</taxon>
    </lineage>
</organism>
<feature type="region of interest" description="Disordered" evidence="1">
    <location>
        <begin position="25"/>
        <end position="48"/>
    </location>
</feature>
<evidence type="ECO:0000256" key="1">
    <source>
        <dbReference type="SAM" id="MobiDB-lite"/>
    </source>
</evidence>
<feature type="compositionally biased region" description="Low complexity" evidence="1">
    <location>
        <begin position="38"/>
        <end position="47"/>
    </location>
</feature>
<feature type="non-terminal residue" evidence="2">
    <location>
        <position position="75"/>
    </location>
</feature>
<evidence type="ECO:0008006" key="3">
    <source>
        <dbReference type="Google" id="ProtNLM"/>
    </source>
</evidence>
<gene>
    <name evidence="2" type="ORF">Tci_868816</name>
</gene>
<evidence type="ECO:0000313" key="2">
    <source>
        <dbReference type="EMBL" id="GFC96846.1"/>
    </source>
</evidence>
<dbReference type="AlphaFoldDB" id="A0A699SGN6"/>
<proteinExistence type="predicted"/>
<reference evidence="2" key="1">
    <citation type="journal article" date="2019" name="Sci. Rep.">
        <title>Draft genome of Tanacetum cinerariifolium, the natural source of mosquito coil.</title>
        <authorList>
            <person name="Yamashiro T."/>
            <person name="Shiraishi A."/>
            <person name="Satake H."/>
            <person name="Nakayama K."/>
        </authorList>
    </citation>
    <scope>NUCLEOTIDE SEQUENCE</scope>
</reference>
<dbReference type="EMBL" id="BKCJ011162681">
    <property type="protein sequence ID" value="GFC96846.1"/>
    <property type="molecule type" value="Genomic_DNA"/>
</dbReference>
<comment type="caution">
    <text evidence="2">The sequence shown here is derived from an EMBL/GenBank/DDBJ whole genome shotgun (WGS) entry which is preliminary data.</text>
</comment>
<sequence>MAPKQMTQEAIAKLVADEVAKALRNDRANRNAGGAGGQNQNNQNPDAPARECTFLGFMKCGPTQFHGKEGAVELC</sequence>
<protein>
    <recommendedName>
        <fullName evidence="3">Reverse transcriptase domain-containing protein</fullName>
    </recommendedName>
</protein>
<accession>A0A699SGN6</accession>